<dbReference type="SUPFAM" id="SSF56112">
    <property type="entry name" value="Protein kinase-like (PK-like)"/>
    <property type="match status" value="1"/>
</dbReference>
<comment type="caution">
    <text evidence="1">The sequence shown here is derived from an EMBL/GenBank/DDBJ whole genome shotgun (WGS) entry which is preliminary data.</text>
</comment>
<name>A0AAE1IIZ2_9HYPO</name>
<proteinExistence type="predicted"/>
<dbReference type="GeneID" id="87916394"/>
<organism evidence="1 2">
    <name type="scientific">Trichoderma aggressivum f. europaeum</name>
    <dbReference type="NCBI Taxonomy" id="173218"/>
    <lineage>
        <taxon>Eukaryota</taxon>
        <taxon>Fungi</taxon>
        <taxon>Dikarya</taxon>
        <taxon>Ascomycota</taxon>
        <taxon>Pezizomycotina</taxon>
        <taxon>Sordariomycetes</taxon>
        <taxon>Hypocreomycetidae</taxon>
        <taxon>Hypocreales</taxon>
        <taxon>Hypocreaceae</taxon>
        <taxon>Trichoderma</taxon>
    </lineage>
</organism>
<keyword evidence="2" id="KW-1185">Reference proteome</keyword>
<protein>
    <recommendedName>
        <fullName evidence="3">Aminoglycoside phosphotransferase domain-containing protein</fullName>
    </recommendedName>
</protein>
<dbReference type="RefSeq" id="XP_062758532.1">
    <property type="nucleotide sequence ID" value="XM_062896489.1"/>
</dbReference>
<dbReference type="AlphaFoldDB" id="A0AAE1IIZ2"/>
<dbReference type="EMBL" id="JAWRVG010000006">
    <property type="protein sequence ID" value="KAK4081579.1"/>
    <property type="molecule type" value="Genomic_DNA"/>
</dbReference>
<reference evidence="1" key="1">
    <citation type="submission" date="2023-11" db="EMBL/GenBank/DDBJ databases">
        <title>The genome sequences of three competitors of mushroom-forming fungi.</title>
        <authorList>
            <person name="Beijen E."/>
            <person name="Ohm R.A."/>
        </authorList>
    </citation>
    <scope>NUCLEOTIDE SEQUENCE</scope>
    <source>
        <strain evidence="1">CBS 100526</strain>
    </source>
</reference>
<dbReference type="Proteomes" id="UP001273209">
    <property type="component" value="Unassembled WGS sequence"/>
</dbReference>
<accession>A0AAE1IIZ2</accession>
<gene>
    <name evidence="1" type="ORF">Triagg1_2320</name>
</gene>
<evidence type="ECO:0000313" key="1">
    <source>
        <dbReference type="EMBL" id="KAK4081579.1"/>
    </source>
</evidence>
<evidence type="ECO:0008006" key="3">
    <source>
        <dbReference type="Google" id="ProtNLM"/>
    </source>
</evidence>
<dbReference type="InterPro" id="IPR011009">
    <property type="entry name" value="Kinase-like_dom_sf"/>
</dbReference>
<evidence type="ECO:0000313" key="2">
    <source>
        <dbReference type="Proteomes" id="UP001273209"/>
    </source>
</evidence>
<sequence>MYLARDQLHANDCLLLKKTLQDYARFFSSAWRNTPQTIKDTDHGELLQTYDAQLAVLEEGLPSRFRQTLNKVRSRLPELFAGDWPMVPNHIDLRENNIHVDTISGSPVGICDWKDTEVSPFGMSLGGFEAMLGIRRVSVGWTYLPNHQALRDVFWAAFKELMPGYDDRVEVASIAGLFLDNGFRHDEEGNTVPAQEGTDDLIFLDAVILGNLSHQQRPIERNSKGSRVHSERISG</sequence>